<dbReference type="Gene3D" id="3.40.50.360">
    <property type="match status" value="1"/>
</dbReference>
<dbReference type="Pfam" id="PF00258">
    <property type="entry name" value="Flavodoxin_1"/>
    <property type="match status" value="1"/>
</dbReference>
<dbReference type="GO" id="GO:0050660">
    <property type="term" value="F:flavin adenine dinucleotide binding"/>
    <property type="evidence" value="ECO:0007669"/>
    <property type="project" value="TreeGrafter"/>
</dbReference>
<gene>
    <name evidence="3" type="ORF">CQW23_09765</name>
</gene>
<evidence type="ECO:0000256" key="1">
    <source>
        <dbReference type="ARBA" id="ARBA00022630"/>
    </source>
</evidence>
<dbReference type="InterPro" id="IPR039261">
    <property type="entry name" value="FNR_nucleotide-bd"/>
</dbReference>
<sequence>MVVEEKTKNLLILYASKTGNAIDVVERLAHEAERRGCLILLISINDFDPSSLLEQEIIIFVVSTTGQGDNSDSIKVFWKFLLQWSLTQYWLSRVNYVVFAVVERGLGDDQHPSGYEVVDAFIKCCNLDPESYIRVQPKDKKENDQSYDLRHILIVPVRLKTFIELYFAFPEERDDLYEYNHKEGRTILGVLEDFPSVQMPFECVVSWITPYKRKRIGFFSSWLAKLDPQKRVLILAWFQQGSANKMPSDMLLAFEEIVSKEGEVPKEAVVRWLRALEKAGKYNVEAWS</sequence>
<dbReference type="SUPFAM" id="SSF52218">
    <property type="entry name" value="Flavoproteins"/>
    <property type="match status" value="1"/>
</dbReference>
<dbReference type="OrthoDB" id="1856718at2759"/>
<dbReference type="Gene3D" id="3.40.50.80">
    <property type="entry name" value="Nucleotide-binding domain of ferredoxin-NADP reductase (FNR) module"/>
    <property type="match status" value="1"/>
</dbReference>
<dbReference type="Gene3D" id="1.20.990.10">
    <property type="entry name" value="NADPH-cytochrome p450 Reductase, Chain A, domain 3"/>
    <property type="match status" value="1"/>
</dbReference>
<keyword evidence="4" id="KW-1185">Reference proteome</keyword>
<dbReference type="EMBL" id="MLFT02000004">
    <property type="protein sequence ID" value="PHT50018.1"/>
    <property type="molecule type" value="Genomic_DNA"/>
</dbReference>
<dbReference type="STRING" id="33114.A0A2G2WXP8"/>
<reference evidence="4" key="2">
    <citation type="journal article" date="2017" name="J. Anim. Genet.">
        <title>Multiple reference genome sequences of hot pepper reveal the massive evolution of plant disease resistance genes by retroduplication.</title>
        <authorList>
            <person name="Kim S."/>
            <person name="Park J."/>
            <person name="Yeom S.-I."/>
            <person name="Kim Y.-M."/>
            <person name="Seo E."/>
            <person name="Kim K.-T."/>
            <person name="Kim M.-S."/>
            <person name="Lee J.M."/>
            <person name="Cheong K."/>
            <person name="Shin H.-S."/>
            <person name="Kim S.-B."/>
            <person name="Han K."/>
            <person name="Lee J."/>
            <person name="Park M."/>
            <person name="Lee H.-A."/>
            <person name="Lee H.-Y."/>
            <person name="Lee Y."/>
            <person name="Oh S."/>
            <person name="Lee J.H."/>
            <person name="Choi E."/>
            <person name="Choi E."/>
            <person name="Lee S.E."/>
            <person name="Jeon J."/>
            <person name="Kim H."/>
            <person name="Choi G."/>
            <person name="Song H."/>
            <person name="Lee J."/>
            <person name="Lee S.-C."/>
            <person name="Kwon J.-K."/>
            <person name="Lee H.-Y."/>
            <person name="Koo N."/>
            <person name="Hong Y."/>
            <person name="Kim R.W."/>
            <person name="Kang W.-H."/>
            <person name="Huh J.H."/>
            <person name="Kang B.-C."/>
            <person name="Yang T.-J."/>
            <person name="Lee Y.-H."/>
            <person name="Bennetzen J.L."/>
            <person name="Choi D."/>
        </authorList>
    </citation>
    <scope>NUCLEOTIDE SEQUENCE [LARGE SCALE GENOMIC DNA]</scope>
    <source>
        <strain evidence="4">cv. PBC81</strain>
    </source>
</reference>
<dbReference type="GO" id="GO:0005829">
    <property type="term" value="C:cytosol"/>
    <property type="evidence" value="ECO:0007669"/>
    <property type="project" value="TreeGrafter"/>
</dbReference>
<dbReference type="PANTHER" id="PTHR19384:SF10">
    <property type="entry name" value="NADPH-DEPENDENT DIFLAVIN OXIDOREDUCTASE 1"/>
    <property type="match status" value="1"/>
</dbReference>
<name>A0A2G2WXP8_CAPBA</name>
<dbReference type="InterPro" id="IPR008254">
    <property type="entry name" value="Flavodoxin/NO_synth"/>
</dbReference>
<keyword evidence="1" id="KW-0285">Flavoprotein</keyword>
<dbReference type="InterPro" id="IPR023173">
    <property type="entry name" value="NADPH_Cyt_P450_Rdtase_alpha"/>
</dbReference>
<organism evidence="3 4">
    <name type="scientific">Capsicum baccatum</name>
    <name type="common">Peruvian pepper</name>
    <dbReference type="NCBI Taxonomy" id="33114"/>
    <lineage>
        <taxon>Eukaryota</taxon>
        <taxon>Viridiplantae</taxon>
        <taxon>Streptophyta</taxon>
        <taxon>Embryophyta</taxon>
        <taxon>Tracheophyta</taxon>
        <taxon>Spermatophyta</taxon>
        <taxon>Magnoliopsida</taxon>
        <taxon>eudicotyledons</taxon>
        <taxon>Gunneridae</taxon>
        <taxon>Pentapetalae</taxon>
        <taxon>asterids</taxon>
        <taxon>lamiids</taxon>
        <taxon>Solanales</taxon>
        <taxon>Solanaceae</taxon>
        <taxon>Solanoideae</taxon>
        <taxon>Capsiceae</taxon>
        <taxon>Capsicum</taxon>
    </lineage>
</organism>
<reference evidence="3 4" key="1">
    <citation type="journal article" date="2017" name="Genome Biol.">
        <title>New reference genome sequences of hot pepper reveal the massive evolution of plant disease-resistance genes by retroduplication.</title>
        <authorList>
            <person name="Kim S."/>
            <person name="Park J."/>
            <person name="Yeom S.I."/>
            <person name="Kim Y.M."/>
            <person name="Seo E."/>
            <person name="Kim K.T."/>
            <person name="Kim M.S."/>
            <person name="Lee J.M."/>
            <person name="Cheong K."/>
            <person name="Shin H.S."/>
            <person name="Kim S.B."/>
            <person name="Han K."/>
            <person name="Lee J."/>
            <person name="Park M."/>
            <person name="Lee H.A."/>
            <person name="Lee H.Y."/>
            <person name="Lee Y."/>
            <person name="Oh S."/>
            <person name="Lee J.H."/>
            <person name="Choi E."/>
            <person name="Choi E."/>
            <person name="Lee S.E."/>
            <person name="Jeon J."/>
            <person name="Kim H."/>
            <person name="Choi G."/>
            <person name="Song H."/>
            <person name="Lee J."/>
            <person name="Lee S.C."/>
            <person name="Kwon J.K."/>
            <person name="Lee H.Y."/>
            <person name="Koo N."/>
            <person name="Hong Y."/>
            <person name="Kim R.W."/>
            <person name="Kang W.H."/>
            <person name="Huh J.H."/>
            <person name="Kang B.C."/>
            <person name="Yang T.J."/>
            <person name="Lee Y.H."/>
            <person name="Bennetzen J.L."/>
            <person name="Choi D."/>
        </authorList>
    </citation>
    <scope>NUCLEOTIDE SEQUENCE [LARGE SCALE GENOMIC DNA]</scope>
    <source>
        <strain evidence="4">cv. PBC81</strain>
    </source>
</reference>
<dbReference type="PROSITE" id="PS50902">
    <property type="entry name" value="FLAVODOXIN_LIKE"/>
    <property type="match status" value="1"/>
</dbReference>
<proteinExistence type="predicted"/>
<accession>A0A2G2WXP8</accession>
<dbReference type="AlphaFoldDB" id="A0A2G2WXP8"/>
<evidence type="ECO:0000259" key="2">
    <source>
        <dbReference type="PROSITE" id="PS50902"/>
    </source>
</evidence>
<dbReference type="Proteomes" id="UP000224567">
    <property type="component" value="Unassembled WGS sequence"/>
</dbReference>
<dbReference type="InterPro" id="IPR017938">
    <property type="entry name" value="Riboflavin_synthase-like_b-brl"/>
</dbReference>
<dbReference type="SUPFAM" id="SSF63380">
    <property type="entry name" value="Riboflavin synthase domain-like"/>
    <property type="match status" value="1"/>
</dbReference>
<comment type="caution">
    <text evidence="3">The sequence shown here is derived from an EMBL/GenBank/DDBJ whole genome shotgun (WGS) entry which is preliminary data.</text>
</comment>
<dbReference type="GO" id="GO:0016491">
    <property type="term" value="F:oxidoreductase activity"/>
    <property type="evidence" value="ECO:0007669"/>
    <property type="project" value="InterPro"/>
</dbReference>
<dbReference type="PANTHER" id="PTHR19384">
    <property type="entry name" value="NITRIC OXIDE SYNTHASE-RELATED"/>
    <property type="match status" value="1"/>
</dbReference>
<evidence type="ECO:0000313" key="4">
    <source>
        <dbReference type="Proteomes" id="UP000224567"/>
    </source>
</evidence>
<feature type="domain" description="Flavodoxin-like" evidence="2">
    <location>
        <begin position="10"/>
        <end position="153"/>
    </location>
</feature>
<evidence type="ECO:0000313" key="3">
    <source>
        <dbReference type="EMBL" id="PHT50018.1"/>
    </source>
</evidence>
<dbReference type="GO" id="GO:0010181">
    <property type="term" value="F:FMN binding"/>
    <property type="evidence" value="ECO:0007669"/>
    <property type="project" value="InterPro"/>
</dbReference>
<dbReference type="InterPro" id="IPR029039">
    <property type="entry name" value="Flavoprotein-like_sf"/>
</dbReference>
<protein>
    <recommendedName>
        <fullName evidence="2">Flavodoxin-like domain-containing protein</fullName>
    </recommendedName>
</protein>